<protein>
    <submittedName>
        <fullName evidence="3">ABC-2 type transport system permease protein</fullName>
    </submittedName>
</protein>
<feature type="transmembrane region" description="Helical" evidence="2">
    <location>
        <begin position="444"/>
        <end position="463"/>
    </location>
</feature>
<gene>
    <name evidence="3" type="ORF">C7448_10286</name>
</gene>
<dbReference type="RefSeq" id="WP_115900216.1">
    <property type="nucleotide sequence ID" value="NZ_QUNS01000002.1"/>
</dbReference>
<feature type="region of interest" description="Disordered" evidence="1">
    <location>
        <begin position="47"/>
        <end position="66"/>
    </location>
</feature>
<dbReference type="OrthoDB" id="184009at2"/>
<reference evidence="3 4" key="1">
    <citation type="submission" date="2018-08" db="EMBL/GenBank/DDBJ databases">
        <title>Genomic Encyclopedia of Type Strains, Phase IV (KMG-IV): sequencing the most valuable type-strain genomes for metagenomic binning, comparative biology and taxonomic classification.</title>
        <authorList>
            <person name="Goeker M."/>
        </authorList>
    </citation>
    <scope>NUCLEOTIDE SEQUENCE [LARGE SCALE GENOMIC DNA]</scope>
    <source>
        <strain evidence="3 4">DSM 18841</strain>
    </source>
</reference>
<accession>A0A3E0I724</accession>
<feature type="transmembrane region" description="Helical" evidence="2">
    <location>
        <begin position="126"/>
        <end position="145"/>
    </location>
</feature>
<dbReference type="PANTHER" id="PTHR43471">
    <property type="entry name" value="ABC TRANSPORTER PERMEASE"/>
    <property type="match status" value="1"/>
</dbReference>
<feature type="transmembrane region" description="Helical" evidence="2">
    <location>
        <begin position="21"/>
        <end position="41"/>
    </location>
</feature>
<feature type="compositionally biased region" description="Basic and acidic residues" evidence="1">
    <location>
        <begin position="50"/>
        <end position="66"/>
    </location>
</feature>
<name>A0A3E0I724_9FLAO</name>
<organism evidence="3 4">
    <name type="scientific">Tenacibaculum gallaicum</name>
    <dbReference type="NCBI Taxonomy" id="561505"/>
    <lineage>
        <taxon>Bacteria</taxon>
        <taxon>Pseudomonadati</taxon>
        <taxon>Bacteroidota</taxon>
        <taxon>Flavobacteriia</taxon>
        <taxon>Flavobacteriales</taxon>
        <taxon>Flavobacteriaceae</taxon>
        <taxon>Tenacibaculum</taxon>
    </lineage>
</organism>
<dbReference type="Pfam" id="PF12040">
    <property type="entry name" value="DUF3526"/>
    <property type="match status" value="1"/>
</dbReference>
<keyword evidence="2" id="KW-0812">Transmembrane</keyword>
<dbReference type="EMBL" id="QUNS01000002">
    <property type="protein sequence ID" value="REH54564.1"/>
    <property type="molecule type" value="Genomic_DNA"/>
</dbReference>
<keyword evidence="2" id="KW-1133">Transmembrane helix</keyword>
<keyword evidence="2" id="KW-0472">Membrane</keyword>
<evidence type="ECO:0000256" key="2">
    <source>
        <dbReference type="SAM" id="Phobius"/>
    </source>
</evidence>
<evidence type="ECO:0000313" key="4">
    <source>
        <dbReference type="Proteomes" id="UP000256884"/>
    </source>
</evidence>
<dbReference type="PANTHER" id="PTHR43471:SF1">
    <property type="entry name" value="ABC TRANSPORTER PERMEASE PROTEIN NOSY-RELATED"/>
    <property type="match status" value="1"/>
</dbReference>
<feature type="transmembrane region" description="Helical" evidence="2">
    <location>
        <begin position="241"/>
        <end position="261"/>
    </location>
</feature>
<comment type="caution">
    <text evidence="3">The sequence shown here is derived from an EMBL/GenBank/DDBJ whole genome shotgun (WGS) entry which is preliminary data.</text>
</comment>
<evidence type="ECO:0000313" key="3">
    <source>
        <dbReference type="EMBL" id="REH54564.1"/>
    </source>
</evidence>
<evidence type="ECO:0000256" key="1">
    <source>
        <dbReference type="SAM" id="MobiDB-lite"/>
    </source>
</evidence>
<dbReference type="InterPro" id="IPR021913">
    <property type="entry name" value="DUF3526"/>
</dbReference>
<dbReference type="Proteomes" id="UP000256884">
    <property type="component" value="Unassembled WGS sequence"/>
</dbReference>
<sequence length="467" mass="53791">MIFHVVKKELQEILRDGRFKISASIVFILLIVALVLTFNQYQHSNTQHTEAQKNERSLWEKQGEKNPHSAAHYGNYVFKPKSPLSLIDQGIEKYTGISIFLEAHNRNEAQFSNASDQTSLSRFGELSLSFILLYILPLILILIGYDSYTKELEKGTFAILKSQGISNTKLLFGKWFAVLIPIITITTLLFLIAGLILSNTNDVGVFSWSTLAVLYIVYLLYYLIFNNVILFISLVAKKSGVALVSSLVFWVLACFIAPKIASNLADSKYPYPTNQEFSKRIAEDRKKGLDGHNPWSEEAKKLEEEALRKYNVDSVHKLPFNYNAYRMQKGEEYQAKVYAKHYNWLDQQAQKQEKVYKSISIISPFLPTRFLSMAISRTDYQSHRDFSETAETYRVKTQEFLNGLTEKNSKYGERYIASANAWEKLPKFEYTNAPLYQILSHNTSMMLILIMWFTITGVLVFFINKNH</sequence>
<feature type="transmembrane region" description="Helical" evidence="2">
    <location>
        <begin position="175"/>
        <end position="197"/>
    </location>
</feature>
<keyword evidence="4" id="KW-1185">Reference proteome</keyword>
<feature type="transmembrane region" description="Helical" evidence="2">
    <location>
        <begin position="212"/>
        <end position="234"/>
    </location>
</feature>
<dbReference type="AlphaFoldDB" id="A0A3E0I724"/>
<proteinExistence type="predicted"/>